<evidence type="ECO:0000313" key="1">
    <source>
        <dbReference type="EMBL" id="MBO0340307.1"/>
    </source>
</evidence>
<accession>A0ABS3FAX5</accession>
<evidence type="ECO:0000313" key="2">
    <source>
        <dbReference type="Proteomes" id="UP000664807"/>
    </source>
</evidence>
<comment type="caution">
    <text evidence="1">The sequence shown here is derived from an EMBL/GenBank/DDBJ whole genome shotgun (WGS) entry which is preliminary data.</text>
</comment>
<dbReference type="Proteomes" id="UP000664807">
    <property type="component" value="Unassembled WGS sequence"/>
</dbReference>
<evidence type="ECO:0008006" key="3">
    <source>
        <dbReference type="Google" id="ProtNLM"/>
    </source>
</evidence>
<keyword evidence="2" id="KW-1185">Reference proteome</keyword>
<dbReference type="InterPro" id="IPR036820">
    <property type="entry name" value="Archease_dom_sf"/>
</dbReference>
<organism evidence="1 2">
    <name type="scientific">Flagellimonas profundi</name>
    <dbReference type="NCBI Taxonomy" id="2915620"/>
    <lineage>
        <taxon>Bacteria</taxon>
        <taxon>Pseudomonadati</taxon>
        <taxon>Bacteroidota</taxon>
        <taxon>Flavobacteriia</taxon>
        <taxon>Flavobacteriales</taxon>
        <taxon>Flavobacteriaceae</taxon>
        <taxon>Flagellimonas</taxon>
    </lineage>
</organism>
<dbReference type="Gene3D" id="3.55.10.10">
    <property type="entry name" value="Archease domain"/>
    <property type="match status" value="1"/>
</dbReference>
<sequence length="135" mass="15432">MTGLMQHKVGNEIKVLAPTLGKLFRDNLGVMNDILKERACDKVTHFDCLMRFELAATDTTDLLLQFLSEVLSLGYQQKALFCNAYFPELTEKKVDVRLFGIWTGPLNENIKISCDNAYVRKNGDDIWESHILFDT</sequence>
<protein>
    <recommendedName>
        <fullName evidence="3">Archease domain-containing protein</fullName>
    </recommendedName>
</protein>
<dbReference type="EMBL" id="JAFLNM010000001">
    <property type="protein sequence ID" value="MBO0340307.1"/>
    <property type="molecule type" value="Genomic_DNA"/>
</dbReference>
<gene>
    <name evidence="1" type="ORF">J0654_01570</name>
</gene>
<proteinExistence type="predicted"/>
<name>A0ABS3FAX5_9FLAO</name>
<reference evidence="1 2" key="1">
    <citation type="submission" date="2021-03" db="EMBL/GenBank/DDBJ databases">
        <title>Muricauda lutimaris sp. nov. and Muricauda ruestringensis sp. nov, two marine members of the Flavobacteriaceae isolated from deep sea sediments of Western Pacific.</title>
        <authorList>
            <person name="Zhao S."/>
            <person name="Liu R."/>
        </authorList>
    </citation>
    <scope>NUCLEOTIDE SEQUENCE [LARGE SCALE GENOMIC DNA]</scope>
    <source>
        <strain evidence="1 2">BC31-3-A3</strain>
    </source>
</reference>